<gene>
    <name evidence="10" type="ORF">B4923_06540</name>
</gene>
<evidence type="ECO:0000256" key="7">
    <source>
        <dbReference type="ARBA" id="ARBA00022958"/>
    </source>
</evidence>
<dbReference type="InterPro" id="IPR029056">
    <property type="entry name" value="Ribokinase-like"/>
</dbReference>
<keyword evidence="4 10" id="KW-0418">Kinase</keyword>
<keyword evidence="11" id="KW-1185">Reference proteome</keyword>
<keyword evidence="2" id="KW-0479">Metal-binding</keyword>
<protein>
    <submittedName>
        <fullName evidence="10">Ribokinase</fullName>
    </submittedName>
</protein>
<keyword evidence="8" id="KW-0119">Carbohydrate metabolism</keyword>
<evidence type="ECO:0000256" key="5">
    <source>
        <dbReference type="ARBA" id="ARBA00022840"/>
    </source>
</evidence>
<proteinExistence type="predicted"/>
<evidence type="ECO:0000256" key="6">
    <source>
        <dbReference type="ARBA" id="ARBA00022842"/>
    </source>
</evidence>
<evidence type="ECO:0000256" key="1">
    <source>
        <dbReference type="ARBA" id="ARBA00022679"/>
    </source>
</evidence>
<dbReference type="AlphaFoldDB" id="A0A2U1TW00"/>
<dbReference type="RefSeq" id="WP_109053553.1">
    <property type="nucleotide sequence ID" value="NZ_QDKJ01000004.1"/>
</dbReference>
<dbReference type="OrthoDB" id="63083at2"/>
<dbReference type="InterPro" id="IPR002139">
    <property type="entry name" value="Ribo/fructo_kinase"/>
</dbReference>
<evidence type="ECO:0000256" key="3">
    <source>
        <dbReference type="ARBA" id="ARBA00022741"/>
    </source>
</evidence>
<dbReference type="PRINTS" id="PR00990">
    <property type="entry name" value="RIBOKINASE"/>
</dbReference>
<dbReference type="InterPro" id="IPR011877">
    <property type="entry name" value="Ribokinase"/>
</dbReference>
<keyword evidence="3" id="KW-0547">Nucleotide-binding</keyword>
<evidence type="ECO:0000256" key="8">
    <source>
        <dbReference type="ARBA" id="ARBA00023277"/>
    </source>
</evidence>
<dbReference type="PANTHER" id="PTHR10584">
    <property type="entry name" value="SUGAR KINASE"/>
    <property type="match status" value="1"/>
</dbReference>
<evidence type="ECO:0000256" key="2">
    <source>
        <dbReference type="ARBA" id="ARBA00022723"/>
    </source>
</evidence>
<dbReference type="CDD" id="cd01174">
    <property type="entry name" value="ribokinase"/>
    <property type="match status" value="1"/>
</dbReference>
<dbReference type="Proteomes" id="UP000245138">
    <property type="component" value="Unassembled WGS sequence"/>
</dbReference>
<dbReference type="GO" id="GO:0005524">
    <property type="term" value="F:ATP binding"/>
    <property type="evidence" value="ECO:0007669"/>
    <property type="project" value="UniProtKB-KW"/>
</dbReference>
<dbReference type="Pfam" id="PF00294">
    <property type="entry name" value="PfkB"/>
    <property type="match status" value="1"/>
</dbReference>
<dbReference type="Gene3D" id="3.40.1190.20">
    <property type="match status" value="1"/>
</dbReference>
<dbReference type="InterPro" id="IPR011611">
    <property type="entry name" value="PfkB_dom"/>
</dbReference>
<organism evidence="10 11">
    <name type="scientific">Brenneria roseae subsp. americana</name>
    <dbReference type="NCBI Taxonomy" id="1508507"/>
    <lineage>
        <taxon>Bacteria</taxon>
        <taxon>Pseudomonadati</taxon>
        <taxon>Pseudomonadota</taxon>
        <taxon>Gammaproteobacteria</taxon>
        <taxon>Enterobacterales</taxon>
        <taxon>Pectobacteriaceae</taxon>
        <taxon>Brenneria</taxon>
    </lineage>
</organism>
<name>A0A2U1TW00_9GAMM</name>
<dbReference type="GO" id="GO:0006014">
    <property type="term" value="P:D-ribose metabolic process"/>
    <property type="evidence" value="ECO:0007669"/>
    <property type="project" value="InterPro"/>
</dbReference>
<evidence type="ECO:0000313" key="11">
    <source>
        <dbReference type="Proteomes" id="UP000245138"/>
    </source>
</evidence>
<dbReference type="EMBL" id="QDKJ01000004">
    <property type="protein sequence ID" value="PWC13603.1"/>
    <property type="molecule type" value="Genomic_DNA"/>
</dbReference>
<sequence length="287" mass="30006">MGKILVTGSLHYDIVIQADHRPEKGETVIGSHCSYKFGGKGGNQAVSAARAGARVRFAGAVGADDQGHFLRAVLNEHGIDTRYVAVTDAVPSGISVALMDVQGDYGAVVVSNANNHIEPQQFSDDNLWQQVNMLLLQNEVPEAVNLQAATQAKRRGITVCLNAAPARELGASMQSCVDLLVVNAIEARDLSGVAVLNLQDACSAAEILSRSYPAVVVTAGEHGVAFCETGQSSQSLPAKKIELVSTHGAGDCFMGMLCTSLLQGRSLAQSVANANLAAAEHVSRKAS</sequence>
<accession>A0A2U1TW00</accession>
<dbReference type="GO" id="GO:0046872">
    <property type="term" value="F:metal ion binding"/>
    <property type="evidence" value="ECO:0007669"/>
    <property type="project" value="UniProtKB-KW"/>
</dbReference>
<dbReference type="SUPFAM" id="SSF53613">
    <property type="entry name" value="Ribokinase-like"/>
    <property type="match status" value="1"/>
</dbReference>
<dbReference type="PANTHER" id="PTHR10584:SF166">
    <property type="entry name" value="RIBOKINASE"/>
    <property type="match status" value="1"/>
</dbReference>
<reference evidence="10 11" key="1">
    <citation type="submission" date="2018-04" db="EMBL/GenBank/DDBJ databases">
        <title>Brenneria corticis sp.nov.</title>
        <authorList>
            <person name="Li Y."/>
        </authorList>
    </citation>
    <scope>NUCLEOTIDE SEQUENCE [LARGE SCALE GENOMIC DNA]</scope>
    <source>
        <strain evidence="10 11">LMG 27715</strain>
    </source>
</reference>
<evidence type="ECO:0000256" key="4">
    <source>
        <dbReference type="ARBA" id="ARBA00022777"/>
    </source>
</evidence>
<feature type="domain" description="Carbohydrate kinase PfkB" evidence="9">
    <location>
        <begin position="2"/>
        <end position="285"/>
    </location>
</feature>
<evidence type="ECO:0000259" key="9">
    <source>
        <dbReference type="Pfam" id="PF00294"/>
    </source>
</evidence>
<keyword evidence="1" id="KW-0808">Transferase</keyword>
<keyword evidence="5" id="KW-0067">ATP-binding</keyword>
<keyword evidence="7" id="KW-0630">Potassium</keyword>
<dbReference type="GO" id="GO:0004747">
    <property type="term" value="F:ribokinase activity"/>
    <property type="evidence" value="ECO:0007669"/>
    <property type="project" value="InterPro"/>
</dbReference>
<comment type="caution">
    <text evidence="10">The sequence shown here is derived from an EMBL/GenBank/DDBJ whole genome shotgun (WGS) entry which is preliminary data.</text>
</comment>
<evidence type="ECO:0000313" key="10">
    <source>
        <dbReference type="EMBL" id="PWC13603.1"/>
    </source>
</evidence>
<keyword evidence="6" id="KW-0460">Magnesium</keyword>